<dbReference type="Pfam" id="PF07727">
    <property type="entry name" value="RVT_2"/>
    <property type="match status" value="1"/>
</dbReference>
<dbReference type="GeneID" id="73468400"/>
<keyword evidence="5" id="KW-1185">Reference proteome</keyword>
<evidence type="ECO:0000256" key="2">
    <source>
        <dbReference type="SAM" id="MobiDB-lite"/>
    </source>
</evidence>
<evidence type="ECO:0000313" key="4">
    <source>
        <dbReference type="EMBL" id="KAG7664873.1"/>
    </source>
</evidence>
<dbReference type="InterPro" id="IPR001584">
    <property type="entry name" value="Integrase_cat-core"/>
</dbReference>
<feature type="region of interest" description="Disordered" evidence="2">
    <location>
        <begin position="46"/>
        <end position="126"/>
    </location>
</feature>
<gene>
    <name evidence="4" type="ORF">J8A68_001599</name>
</gene>
<dbReference type="Proteomes" id="UP000694255">
    <property type="component" value="Unassembled WGS sequence"/>
</dbReference>
<sequence>MMTQEKAYRYAQGERGHKNTESFIKNKAFIFFSEYDPSYKQTETLAYHNGSNGRRKNYRGGYKGRKTYHPYSRENRNDNEDKNGDKKKENSKSDESPKRKNESSRGKEKTENNKNNTNNESSTDKIVKLGEVFSEVSSEDSSEAIYYYDEDDEYKDIKVADKSKMILYDSGASTSVVTDRSLLTNFNKRNTKQFKVADESILRSQGSGTLKLNVNCEEIAIPDVSLVPNAALNIISVGQLTEFGYNAYVCNKYLYLLNMNERRCILVAKNIGKKNLYMGPINGEVESDEALEIGFLYMLNVHNLPRVESSNENTLYGQHLAGNHMSLEALKTRIKKKEINVKITPEDVEKIRLCPVCLAVNAIQQSHNKKSQKAAERPLERVHCDTVGPIEIGLVKHYVTLLTDGYSNYIEPIITQTKAIKETTLSLLKLWNSYHSEHKIAHFRSDNAAEMPSTRELLSLGIRRDTIGAYTPALNGTAERANRTIFDAIKRCALSFPGKHKEVLSLFYYICIYCVTTVNHTPKKRFGGLSPYQKFTGIHDYKFNFHTFGVDVIVKCSSKVEANRLGVDLDKATPAVAFGTFLGYGTDSNSYIIMVSTKDYPVIVTSNVTFLRSFAVIHQYFDYYAERHDVMRLDIKELNKFLVKASEKPEHVKMNSVMNIPHTYPNLNEDFEVINDEDSNIRVVRGEVDRDNNPNVLETDKERQCHSRGLDDVIGRDSEHRVDGRSFGMIQGTEDNHREVEDSNKNGRHDQTGNNEITGNLAFESQNIDNTVIKEGQCVDDNENTVVIEGQCVDDSNNVVAIDLVGEDQELENSVKARKSKKKRKKGGKHPDFSNGVKSVRKTLLRGRHHEADTTKARKRKIAEVQEVHEEPVKRSSRGRLIKPKKYLYMMNSFLDEEEDIEPIEPEHLFAVIDRIDHTNQDWINAKEKEIKKFKELKVFKVVKIPEGKKPIPTRWVFTKKEDDLKKEVYKARCVVQGFRQHEGIDFDISKISSPVTDLTTIRLLTAIATEFSFKIHHLDVKSAYLNADLSDDIYVKPPPGYELEEGKCWKLNKSVYGLKQAGYEWFMTFTKIFMKLGFQNIVDTLFLKRNGSDLIITAIYVDDVFIICSNDALFEDFKTKLKNEVDFKDLGEISEYLGVKYEKTKDGYSISQKEFLKKIVDKYCAKDEKKFRLTNGKKYVKSIPIVKDNYKPEDKEEGFFVKNVNGEYLDAECKREYQSIVGSLLWAANNTRPDISYAVNYLGRRASKPTVNDFEKLMYCLRYIKCTLDTKIDYKRESGRPVGKFKLNTFSDASYAPDIERYSISGRVIYLNNYLISWATKRQKTIATSTYASEIVALKATVYESLKLKDVMEKMDFKIDEVIAREDNMAVVKYCKNIHWNHSKKHIDIAYKYLRDLVADGTIILSWVSTKANIADMFTKALGKQDFVNFKNQLFGLSKLHKELEEINFMLDVSVDSVKAVGEILGY</sequence>
<keyword evidence="1" id="KW-0963">Cytoplasm</keyword>
<evidence type="ECO:0000256" key="1">
    <source>
        <dbReference type="ARBA" id="ARBA00022490"/>
    </source>
</evidence>
<dbReference type="EMBL" id="JAGSYN010000061">
    <property type="protein sequence ID" value="KAG7664873.1"/>
    <property type="molecule type" value="Genomic_DNA"/>
</dbReference>
<feature type="compositionally biased region" description="Basic residues" evidence="2">
    <location>
        <begin position="53"/>
        <end position="68"/>
    </location>
</feature>
<reference evidence="4 5" key="1">
    <citation type="journal article" date="2021" name="DNA Res.">
        <title>Genome analysis of Candida subhashii reveals its hybrid nature and dual mitochondrial genome conformations.</title>
        <authorList>
            <person name="Mixao V."/>
            <person name="Hegedusova E."/>
            <person name="Saus E."/>
            <person name="Pryszcz L.P."/>
            <person name="Cillingova A."/>
            <person name="Nosek J."/>
            <person name="Gabaldon T."/>
        </authorList>
    </citation>
    <scope>NUCLEOTIDE SEQUENCE [LARGE SCALE GENOMIC DNA]</scope>
    <source>
        <strain evidence="4 5">CBS 10753</strain>
    </source>
</reference>
<comment type="caution">
    <text evidence="4">The sequence shown here is derived from an EMBL/GenBank/DDBJ whole genome shotgun (WGS) entry which is preliminary data.</text>
</comment>
<organism evidence="4 5">
    <name type="scientific">[Candida] subhashii</name>
    <dbReference type="NCBI Taxonomy" id="561895"/>
    <lineage>
        <taxon>Eukaryota</taxon>
        <taxon>Fungi</taxon>
        <taxon>Dikarya</taxon>
        <taxon>Ascomycota</taxon>
        <taxon>Saccharomycotina</taxon>
        <taxon>Pichiomycetes</taxon>
        <taxon>Debaryomycetaceae</taxon>
        <taxon>Spathaspora</taxon>
    </lineage>
</organism>
<feature type="region of interest" description="Disordered" evidence="2">
    <location>
        <begin position="733"/>
        <end position="755"/>
    </location>
</feature>
<feature type="compositionally biased region" description="Basic residues" evidence="2">
    <location>
        <begin position="816"/>
        <end position="828"/>
    </location>
</feature>
<dbReference type="PANTHER" id="PTHR11439">
    <property type="entry name" value="GAG-POL-RELATED RETROTRANSPOSON"/>
    <property type="match status" value="1"/>
</dbReference>
<dbReference type="PANTHER" id="PTHR11439:SF483">
    <property type="entry name" value="PEPTIDE SYNTHASE GLIP-LIKE, PUTATIVE (AFU_ORTHOLOGUE AFUA_3G12920)-RELATED"/>
    <property type="match status" value="1"/>
</dbReference>
<proteinExistence type="predicted"/>
<evidence type="ECO:0000259" key="3">
    <source>
        <dbReference type="PROSITE" id="PS50994"/>
    </source>
</evidence>
<dbReference type="Pfam" id="PF22936">
    <property type="entry name" value="Pol_BBD"/>
    <property type="match status" value="1"/>
</dbReference>
<dbReference type="CDD" id="cd09272">
    <property type="entry name" value="RNase_HI_RT_Ty1"/>
    <property type="match status" value="1"/>
</dbReference>
<feature type="compositionally biased region" description="Basic and acidic residues" evidence="2">
    <location>
        <begin position="71"/>
        <end position="112"/>
    </location>
</feature>
<feature type="domain" description="Integrase catalytic" evidence="3">
    <location>
        <begin position="374"/>
        <end position="539"/>
    </location>
</feature>
<dbReference type="OrthoDB" id="4026574at2759"/>
<dbReference type="InterPro" id="IPR054722">
    <property type="entry name" value="PolX-like_BBD"/>
</dbReference>
<dbReference type="GO" id="GO:0015074">
    <property type="term" value="P:DNA integration"/>
    <property type="evidence" value="ECO:0007669"/>
    <property type="project" value="InterPro"/>
</dbReference>
<accession>A0A8J5QMS9</accession>
<feature type="region of interest" description="Disordered" evidence="2">
    <location>
        <begin position="812"/>
        <end position="837"/>
    </location>
</feature>
<name>A0A8J5QMS9_9ASCO</name>
<feature type="compositionally biased region" description="Basic and acidic residues" evidence="2">
    <location>
        <begin position="734"/>
        <end position="751"/>
    </location>
</feature>
<dbReference type="InterPro" id="IPR013103">
    <property type="entry name" value="RVT_2"/>
</dbReference>
<protein>
    <recommendedName>
        <fullName evidence="3">Integrase catalytic domain-containing protein</fullName>
    </recommendedName>
</protein>
<dbReference type="PROSITE" id="PS50994">
    <property type="entry name" value="INTEGRASE"/>
    <property type="match status" value="1"/>
</dbReference>
<evidence type="ECO:0000313" key="5">
    <source>
        <dbReference type="Proteomes" id="UP000694255"/>
    </source>
</evidence>
<dbReference type="RefSeq" id="XP_049265105.1">
    <property type="nucleotide sequence ID" value="XM_049405269.1"/>
</dbReference>